<accession>A0A511FST6</accession>
<reference evidence="1 2" key="1">
    <citation type="submission" date="2019-07" db="EMBL/GenBank/DDBJ databases">
        <title>Whole genome shotgun sequence of Acetobacter tropicalis NBRC 16470.</title>
        <authorList>
            <person name="Hosoyama A."/>
            <person name="Uohara A."/>
            <person name="Ohji S."/>
            <person name="Ichikawa N."/>
        </authorList>
    </citation>
    <scope>NUCLEOTIDE SEQUENCE [LARGE SCALE GENOMIC DNA]</scope>
    <source>
        <strain evidence="1 2">NBRC 16470</strain>
    </source>
</reference>
<evidence type="ECO:0000313" key="2">
    <source>
        <dbReference type="Proteomes" id="UP000321800"/>
    </source>
</evidence>
<evidence type="ECO:0000313" key="1">
    <source>
        <dbReference type="EMBL" id="GEL51984.1"/>
    </source>
</evidence>
<dbReference type="AlphaFoldDB" id="A0A511FST6"/>
<dbReference type="Proteomes" id="UP000321800">
    <property type="component" value="Unassembled WGS sequence"/>
</dbReference>
<gene>
    <name evidence="1" type="ORF">ATR01nite_30590</name>
</gene>
<organism evidence="1 2">
    <name type="scientific">Acetobacter tropicalis</name>
    <dbReference type="NCBI Taxonomy" id="104102"/>
    <lineage>
        <taxon>Bacteria</taxon>
        <taxon>Pseudomonadati</taxon>
        <taxon>Pseudomonadota</taxon>
        <taxon>Alphaproteobacteria</taxon>
        <taxon>Acetobacterales</taxon>
        <taxon>Acetobacteraceae</taxon>
        <taxon>Acetobacter</taxon>
    </lineage>
</organism>
<protein>
    <submittedName>
        <fullName evidence="1">Uncharacterized protein</fullName>
    </submittedName>
</protein>
<sequence length="39" mass="4593">MAKPHQNIDFRFVDGDFWRQIVLNLPVLCFVGECHRPPP</sequence>
<proteinExistence type="predicted"/>
<comment type="caution">
    <text evidence="1">The sequence shown here is derived from an EMBL/GenBank/DDBJ whole genome shotgun (WGS) entry which is preliminary data.</text>
</comment>
<name>A0A511FST6_9PROT</name>
<dbReference type="EMBL" id="BJVR01000155">
    <property type="protein sequence ID" value="GEL51984.1"/>
    <property type="molecule type" value="Genomic_DNA"/>
</dbReference>